<dbReference type="InterPro" id="IPR033470">
    <property type="entry name" value="FakA-like_C"/>
</dbReference>
<dbReference type="Proteomes" id="UP001595816">
    <property type="component" value="Unassembled WGS sequence"/>
</dbReference>
<dbReference type="PANTHER" id="PTHR33434">
    <property type="entry name" value="DEGV DOMAIN-CONTAINING PROTEIN DR_1986-RELATED"/>
    <property type="match status" value="1"/>
</dbReference>
<dbReference type="InterPro" id="IPR036117">
    <property type="entry name" value="DhaL_dom_sf"/>
</dbReference>
<evidence type="ECO:0000259" key="1">
    <source>
        <dbReference type="PROSITE" id="PS51480"/>
    </source>
</evidence>
<dbReference type="Pfam" id="PF02734">
    <property type="entry name" value="Dak2"/>
    <property type="match status" value="1"/>
</dbReference>
<protein>
    <submittedName>
        <fullName evidence="2">DAK2 domain-containing protein</fullName>
    </submittedName>
</protein>
<dbReference type="Pfam" id="PF21645">
    <property type="entry name" value="FakA-like_M"/>
    <property type="match status" value="1"/>
</dbReference>
<name>A0ABV8LK56_9ACTN</name>
<dbReference type="PANTHER" id="PTHR33434:SF4">
    <property type="entry name" value="PHOSPHATASE PROTEIN"/>
    <property type="match status" value="1"/>
</dbReference>
<organism evidence="2 3">
    <name type="scientific">Hamadaea flava</name>
    <dbReference type="NCBI Taxonomy" id="1742688"/>
    <lineage>
        <taxon>Bacteria</taxon>
        <taxon>Bacillati</taxon>
        <taxon>Actinomycetota</taxon>
        <taxon>Actinomycetes</taxon>
        <taxon>Micromonosporales</taxon>
        <taxon>Micromonosporaceae</taxon>
        <taxon>Hamadaea</taxon>
    </lineage>
</organism>
<dbReference type="InterPro" id="IPR019986">
    <property type="entry name" value="YloV-like"/>
</dbReference>
<dbReference type="RefSeq" id="WP_253757096.1">
    <property type="nucleotide sequence ID" value="NZ_JAMZDZ010000001.1"/>
</dbReference>
<accession>A0ABV8LK56</accession>
<reference evidence="3" key="1">
    <citation type="journal article" date="2019" name="Int. J. Syst. Evol. Microbiol.">
        <title>The Global Catalogue of Microorganisms (GCM) 10K type strain sequencing project: providing services to taxonomists for standard genome sequencing and annotation.</title>
        <authorList>
            <consortium name="The Broad Institute Genomics Platform"/>
            <consortium name="The Broad Institute Genome Sequencing Center for Infectious Disease"/>
            <person name="Wu L."/>
            <person name="Ma J."/>
        </authorList>
    </citation>
    <scope>NUCLEOTIDE SEQUENCE [LARGE SCALE GENOMIC DNA]</scope>
    <source>
        <strain evidence="3">CGMCC 4.7289</strain>
    </source>
</reference>
<comment type="caution">
    <text evidence="2">The sequence shown here is derived from an EMBL/GenBank/DDBJ whole genome shotgun (WGS) entry which is preliminary data.</text>
</comment>
<gene>
    <name evidence="2" type="ORF">ACFOZ4_09585</name>
</gene>
<sequence>MLEVLDAAAVRRFAERAVTALGRHRAEIDQLNVYPVPDGDTGTNMHLTMVAARDELAVHSDETASAPTSEAAGLLARGALMGARGNSGVILAQLLRGIADLIADGSPGAVAAGLGEGAKAARAAVARPVEGTILSVADAAAQAARDVALRAGSLADVVGAALGKAVRALAQTTEQLPALAAAGVVDAGGRGLVVILDALRGEVTGEESHLPEVTGAAAINSATAATEEAVGQFGYEVQYLLDAPEPAVERLRGTLDRLGDSLVVVGGPDTWRVHVHVADVGAAIEAGVRAGRPYQIGVTDLTKQVAGRQCLDPEARGVVVVAAGDGLEDLFQAEQTVTVGAKPSPAELLAAIRRAAAGRVVVLPNDPDTQAVATVAAGEAYHEGIKVRVVPTKSPVQAIAALAVRDSGRRFEDDVIAMAEAAGKCRYAQVTRAAREALTVAGPCRPGDVIALVEGEVHLIGTDLGQVCRDLLDRLLGGGGELVTLLIGADAPDELAAALVGHLATAWPFAEVQCLSGGQPHYPLIVGVE</sequence>
<dbReference type="SMART" id="SM01121">
    <property type="entry name" value="Dak1_2"/>
    <property type="match status" value="1"/>
</dbReference>
<dbReference type="PROSITE" id="PS51480">
    <property type="entry name" value="DHAL"/>
    <property type="match status" value="1"/>
</dbReference>
<dbReference type="Gene3D" id="1.25.40.340">
    <property type="match status" value="1"/>
</dbReference>
<dbReference type="Pfam" id="PF13684">
    <property type="entry name" value="FakA-like_C"/>
    <property type="match status" value="1"/>
</dbReference>
<evidence type="ECO:0000313" key="3">
    <source>
        <dbReference type="Proteomes" id="UP001595816"/>
    </source>
</evidence>
<dbReference type="SUPFAM" id="SSF101473">
    <property type="entry name" value="DhaL-like"/>
    <property type="match status" value="1"/>
</dbReference>
<dbReference type="InterPro" id="IPR004007">
    <property type="entry name" value="DhaL_dom"/>
</dbReference>
<dbReference type="InterPro" id="IPR050270">
    <property type="entry name" value="DegV_domain_contain"/>
</dbReference>
<dbReference type="InterPro" id="IPR048394">
    <property type="entry name" value="FakA-like_M"/>
</dbReference>
<dbReference type="NCBIfam" id="TIGR03599">
    <property type="entry name" value="YloV"/>
    <property type="match status" value="1"/>
</dbReference>
<dbReference type="EMBL" id="JBHSAY010000005">
    <property type="protein sequence ID" value="MFC4130851.1"/>
    <property type="molecule type" value="Genomic_DNA"/>
</dbReference>
<feature type="domain" description="DhaL" evidence="1">
    <location>
        <begin position="8"/>
        <end position="201"/>
    </location>
</feature>
<keyword evidence="3" id="KW-1185">Reference proteome</keyword>
<evidence type="ECO:0000313" key="2">
    <source>
        <dbReference type="EMBL" id="MFC4130851.1"/>
    </source>
</evidence>
<dbReference type="SMART" id="SM01120">
    <property type="entry name" value="Dak2"/>
    <property type="match status" value="1"/>
</dbReference>
<proteinExistence type="predicted"/>